<keyword evidence="1" id="KW-1133">Transmembrane helix</keyword>
<gene>
    <name evidence="2" type="ORF">SAMN05216360_106287</name>
</gene>
<keyword evidence="1" id="KW-0472">Membrane</keyword>
<protein>
    <submittedName>
        <fullName evidence="2">Uncharacterized protein</fullName>
    </submittedName>
</protein>
<proteinExistence type="predicted"/>
<dbReference type="STRING" id="582672.SAMN05216360_106287"/>
<name>A0A1G9ZIE1_9HYPH</name>
<dbReference type="Proteomes" id="UP000198704">
    <property type="component" value="Unassembled WGS sequence"/>
</dbReference>
<sequence>MSLLDVIALLSVPVAALVLGLGALRYARWADGR</sequence>
<keyword evidence="3" id="KW-1185">Reference proteome</keyword>
<dbReference type="EMBL" id="FNHS01000006">
    <property type="protein sequence ID" value="SDN21108.1"/>
    <property type="molecule type" value="Genomic_DNA"/>
</dbReference>
<evidence type="ECO:0000256" key="1">
    <source>
        <dbReference type="SAM" id="Phobius"/>
    </source>
</evidence>
<organism evidence="2 3">
    <name type="scientific">Methylobacterium phyllostachyos</name>
    <dbReference type="NCBI Taxonomy" id="582672"/>
    <lineage>
        <taxon>Bacteria</taxon>
        <taxon>Pseudomonadati</taxon>
        <taxon>Pseudomonadota</taxon>
        <taxon>Alphaproteobacteria</taxon>
        <taxon>Hyphomicrobiales</taxon>
        <taxon>Methylobacteriaceae</taxon>
        <taxon>Methylobacterium</taxon>
    </lineage>
</organism>
<evidence type="ECO:0000313" key="3">
    <source>
        <dbReference type="Proteomes" id="UP000198704"/>
    </source>
</evidence>
<feature type="transmembrane region" description="Helical" evidence="1">
    <location>
        <begin position="6"/>
        <end position="27"/>
    </location>
</feature>
<evidence type="ECO:0000313" key="2">
    <source>
        <dbReference type="EMBL" id="SDN21108.1"/>
    </source>
</evidence>
<dbReference type="AlphaFoldDB" id="A0A1G9ZIE1"/>
<keyword evidence="1" id="KW-0812">Transmembrane</keyword>
<accession>A0A1G9ZIE1</accession>
<reference evidence="3" key="1">
    <citation type="submission" date="2016-10" db="EMBL/GenBank/DDBJ databases">
        <authorList>
            <person name="Varghese N."/>
            <person name="Submissions S."/>
        </authorList>
    </citation>
    <scope>NUCLEOTIDE SEQUENCE [LARGE SCALE GENOMIC DNA]</scope>
    <source>
        <strain evidence="3">BL47</strain>
    </source>
</reference>